<accession>A0A444IRE8</accession>
<proteinExistence type="inferred from homology"/>
<dbReference type="Gene3D" id="3.90.550.10">
    <property type="entry name" value="Spore Coat Polysaccharide Biosynthesis Protein SpsA, Chain A"/>
    <property type="match status" value="1"/>
</dbReference>
<dbReference type="GO" id="GO:0016757">
    <property type="term" value="F:glycosyltransferase activity"/>
    <property type="evidence" value="ECO:0007669"/>
    <property type="project" value="UniProtKB-KW"/>
</dbReference>
<evidence type="ECO:0000259" key="4">
    <source>
        <dbReference type="Pfam" id="PF00535"/>
    </source>
</evidence>
<dbReference type="PANTHER" id="PTHR43179">
    <property type="entry name" value="RHAMNOSYLTRANSFERASE WBBL"/>
    <property type="match status" value="1"/>
</dbReference>
<keyword evidence="3" id="KW-0808">Transferase</keyword>
<evidence type="ECO:0000256" key="2">
    <source>
        <dbReference type="ARBA" id="ARBA00022676"/>
    </source>
</evidence>
<dbReference type="InterPro" id="IPR029044">
    <property type="entry name" value="Nucleotide-diphossugar_trans"/>
</dbReference>
<dbReference type="EMBL" id="MTKO01000120">
    <property type="protein sequence ID" value="RWX43414.1"/>
    <property type="molecule type" value="Genomic_DNA"/>
</dbReference>
<dbReference type="InterPro" id="IPR001173">
    <property type="entry name" value="Glyco_trans_2-like"/>
</dbReference>
<comment type="similarity">
    <text evidence="1">Belongs to the glycosyltransferase 2 family.</text>
</comment>
<protein>
    <recommendedName>
        <fullName evidence="4">Glycosyltransferase 2-like domain-containing protein</fullName>
    </recommendedName>
</protein>
<dbReference type="Pfam" id="PF00535">
    <property type="entry name" value="Glycos_transf_2"/>
    <property type="match status" value="1"/>
</dbReference>
<dbReference type="AlphaFoldDB" id="A0A444IRE8"/>
<evidence type="ECO:0000313" key="6">
    <source>
        <dbReference type="Proteomes" id="UP000287853"/>
    </source>
</evidence>
<dbReference type="PANTHER" id="PTHR43179:SF12">
    <property type="entry name" value="GALACTOFURANOSYLTRANSFERASE GLFT2"/>
    <property type="match status" value="1"/>
</dbReference>
<evidence type="ECO:0000313" key="5">
    <source>
        <dbReference type="EMBL" id="RWX43414.1"/>
    </source>
</evidence>
<dbReference type="SUPFAM" id="SSF53448">
    <property type="entry name" value="Nucleotide-diphospho-sugar transferases"/>
    <property type="match status" value="1"/>
</dbReference>
<name>A0A444IRE8_9BACT</name>
<reference evidence="5 6" key="1">
    <citation type="submission" date="2017-01" db="EMBL/GenBank/DDBJ databases">
        <title>The cable genome- insights into the physiology and evolution of filamentous bacteria capable of sulfide oxidation via long distance electron transfer.</title>
        <authorList>
            <person name="Schreiber L."/>
            <person name="Bjerg J.T."/>
            <person name="Boggild A."/>
            <person name="Van De Vossenberg J."/>
            <person name="Meysman F."/>
            <person name="Nielsen L.P."/>
            <person name="Schramm A."/>
            <person name="Kjeldsen K.U."/>
        </authorList>
    </citation>
    <scope>NUCLEOTIDE SEQUENCE [LARGE SCALE GENOMIC DNA]</scope>
    <source>
        <strain evidence="5">MCF</strain>
    </source>
</reference>
<evidence type="ECO:0000256" key="3">
    <source>
        <dbReference type="ARBA" id="ARBA00022679"/>
    </source>
</evidence>
<dbReference type="Proteomes" id="UP000287853">
    <property type="component" value="Unassembled WGS sequence"/>
</dbReference>
<feature type="domain" description="Glycosyltransferase 2-like" evidence="4">
    <location>
        <begin position="36"/>
        <end position="181"/>
    </location>
</feature>
<gene>
    <name evidence="5" type="ORF">H206_03124</name>
</gene>
<evidence type="ECO:0000256" key="1">
    <source>
        <dbReference type="ARBA" id="ARBA00006739"/>
    </source>
</evidence>
<organism evidence="5 6">
    <name type="scientific">Candidatus Electrothrix aarhusensis</name>
    <dbReference type="NCBI Taxonomy" id="1859131"/>
    <lineage>
        <taxon>Bacteria</taxon>
        <taxon>Pseudomonadati</taxon>
        <taxon>Thermodesulfobacteriota</taxon>
        <taxon>Desulfobulbia</taxon>
        <taxon>Desulfobulbales</taxon>
        <taxon>Desulfobulbaceae</taxon>
        <taxon>Candidatus Electrothrix</taxon>
    </lineage>
</organism>
<dbReference type="CDD" id="cd04186">
    <property type="entry name" value="GT_2_like_c"/>
    <property type="match status" value="1"/>
</dbReference>
<comment type="caution">
    <text evidence="5">The sequence shown here is derived from an EMBL/GenBank/DDBJ whole genome shotgun (WGS) entry which is preliminary data.</text>
</comment>
<keyword evidence="6" id="KW-1185">Reference proteome</keyword>
<keyword evidence="2" id="KW-0328">Glycosyltransferase</keyword>
<sequence length="306" mass="34687">MMKKTGIILLNWNAAEDTIGCVKKFQNFQAFLGDNLEDKTTIYVVDNNSDSADRKKIRQDCQHIVFIQNDSNLGYAGGNNVGIRRARKDGCAYILLMNNDARIAEKDFHLLVQAMDAEPDLGIVGPLIRDDHGGILNAGGRDIGCHYISHFKEPVQPDMLYDVDYVSGTICLIRSSLLEHIGLLDEEYFFSGEVADLCQRAKKQRTSSDSSGAYHRIAINPQASGTHDLSASHGNRGGIYTYYTVRNRFLYIRKHLRSSIPRLFLYWTSQHLRHAYRCLRERKKIELQMILKGLLHGLIGKYGPLH</sequence>